<evidence type="ECO:0000313" key="3">
    <source>
        <dbReference type="EMBL" id="TXK65885.1"/>
    </source>
</evidence>
<comment type="caution">
    <text evidence="3">The sequence shown here is derived from an EMBL/GenBank/DDBJ whole genome shotgun (WGS) entry which is preliminary data.</text>
</comment>
<dbReference type="PANTHER" id="PTHR42736:SF1">
    <property type="entry name" value="PROTEIN-GLUTAMINE GAMMA-GLUTAMYLTRANSFERASE"/>
    <property type="match status" value="1"/>
</dbReference>
<dbReference type="InterPro" id="IPR052901">
    <property type="entry name" value="Bact_TGase-like"/>
</dbReference>
<dbReference type="Pfam" id="PF11992">
    <property type="entry name" value="TgpA_N"/>
    <property type="match status" value="1"/>
</dbReference>
<evidence type="ECO:0000256" key="1">
    <source>
        <dbReference type="SAM" id="Phobius"/>
    </source>
</evidence>
<dbReference type="AlphaFoldDB" id="A0A5C8L0W1"/>
<dbReference type="EMBL" id="VRTS01000001">
    <property type="protein sequence ID" value="TXK65885.1"/>
    <property type="molecule type" value="Genomic_DNA"/>
</dbReference>
<feature type="transmembrane region" description="Helical" evidence="1">
    <location>
        <begin position="174"/>
        <end position="191"/>
    </location>
</feature>
<feature type="transmembrane region" description="Helical" evidence="1">
    <location>
        <begin position="134"/>
        <end position="153"/>
    </location>
</feature>
<reference evidence="3 4" key="1">
    <citation type="submission" date="2019-08" db="EMBL/GenBank/DDBJ databases">
        <authorList>
            <person name="Karlyshev A.V."/>
        </authorList>
    </citation>
    <scope>NUCLEOTIDE SEQUENCE [LARGE SCALE GENOMIC DNA]</scope>
    <source>
        <strain evidence="3 4">Alg18-2.2</strain>
    </source>
</reference>
<dbReference type="Proteomes" id="UP000321248">
    <property type="component" value="Unassembled WGS sequence"/>
</dbReference>
<protein>
    <submittedName>
        <fullName evidence="3">DUF3488 domain-containing protein</fullName>
    </submittedName>
</protein>
<evidence type="ECO:0000259" key="2">
    <source>
        <dbReference type="SMART" id="SM00460"/>
    </source>
</evidence>
<dbReference type="PANTHER" id="PTHR42736">
    <property type="entry name" value="PROTEIN-GLUTAMINE GAMMA-GLUTAMYLTRANSFERASE"/>
    <property type="match status" value="1"/>
</dbReference>
<accession>A0A5C8L0W1</accession>
<dbReference type="InterPro" id="IPR025403">
    <property type="entry name" value="TgpA-like_C"/>
</dbReference>
<feature type="transmembrane region" description="Helical" evidence="1">
    <location>
        <begin position="40"/>
        <end position="58"/>
    </location>
</feature>
<keyword evidence="4" id="KW-1185">Reference proteome</keyword>
<dbReference type="SMART" id="SM00460">
    <property type="entry name" value="TGc"/>
    <property type="match status" value="1"/>
</dbReference>
<dbReference type="Pfam" id="PF01841">
    <property type="entry name" value="Transglut_core"/>
    <property type="match status" value="1"/>
</dbReference>
<dbReference type="OrthoDB" id="9804872at2"/>
<keyword evidence="1" id="KW-1133">Transmembrane helix</keyword>
<feature type="domain" description="Transglutaminase-like" evidence="2">
    <location>
        <begin position="408"/>
        <end position="479"/>
    </location>
</feature>
<organism evidence="3 4">
    <name type="scientific">Alkalisalibacterium limincola</name>
    <dbReference type="NCBI Taxonomy" id="2699169"/>
    <lineage>
        <taxon>Bacteria</taxon>
        <taxon>Pseudomonadati</taxon>
        <taxon>Pseudomonadota</taxon>
        <taxon>Gammaproteobacteria</taxon>
        <taxon>Lysobacterales</taxon>
        <taxon>Lysobacteraceae</taxon>
        <taxon>Alkalisalibacterium</taxon>
    </lineage>
</organism>
<name>A0A5C8L0W1_9GAMM</name>
<keyword evidence="1" id="KW-0472">Membrane</keyword>
<gene>
    <name evidence="3" type="ORF">FU658_01980</name>
</gene>
<dbReference type="Gene3D" id="3.10.620.30">
    <property type="match status" value="1"/>
</dbReference>
<dbReference type="InterPro" id="IPR021878">
    <property type="entry name" value="TgpA_N"/>
</dbReference>
<feature type="transmembrane region" description="Helical" evidence="1">
    <location>
        <begin position="552"/>
        <end position="574"/>
    </location>
</feature>
<dbReference type="InterPro" id="IPR002931">
    <property type="entry name" value="Transglutaminase-like"/>
</dbReference>
<sequence length="667" mass="74217">MAEVLLPRQPRGTPLGGDARTFCLLAAALAALPLLRLMPAWLGACLVVLGAVLAWASIRRPVPAWVLVPLTLAAGALVLAAYEFRFGRDTGSALLLTMLVLKLGESSRVRDGRALIGFALFATFAAFLQDQGPLTLLLAVPAVAAMLVASARMTEDAAGMSRRRRWSRRLADTALALALALPLALAGFWLFPRLANPLWGVPENAIARPGISGEMSPGDWLDVMSDDSVAFRVRFFGDTPSRRELYWRGPVLWDFNGRTWTRSNWTAMLPLPEVEPADGRYDYELTMEPSERRFMFALDLPTSAPEGARLEGDLTPMASRPVNRLVRYRLEAVAPARFEVDLPDRIRSAATRLPDGFNPRIRQEMARWRAEGLDDIAVVERSLEWFNRDFSYTLAAPPLGRHSVDEFMYDTREGFCEHFSSAFVFMMREAGIPARVVTGYVGGYLNPMGEHWRIQQSDAHAWAEVWLPHRGWLRVDPTAAVDPTRIFERYGRGAGEGGLGLGTLGRRDGPLRGLQDLADYVRRGWNDAVLGFNAESQMLMLRRLGIDNPREWQVGALFVLGAGAALLLTLWLLLREREREDDALMAAYRRFTRRLKRAGVERAAHEAPLAFGERAATALPDSAGAIRALSRRFSDARYAETLDVASRAELARELAAFRPARPRGDRR</sequence>
<evidence type="ECO:0000313" key="4">
    <source>
        <dbReference type="Proteomes" id="UP000321248"/>
    </source>
</evidence>
<dbReference type="RefSeq" id="WP_147890558.1">
    <property type="nucleotide sequence ID" value="NZ_VRTS01000001.1"/>
</dbReference>
<proteinExistence type="predicted"/>
<dbReference type="InterPro" id="IPR038765">
    <property type="entry name" value="Papain-like_cys_pep_sf"/>
</dbReference>
<dbReference type="Pfam" id="PF13559">
    <property type="entry name" value="DUF4129"/>
    <property type="match status" value="1"/>
</dbReference>
<dbReference type="SUPFAM" id="SSF54001">
    <property type="entry name" value="Cysteine proteinases"/>
    <property type="match status" value="1"/>
</dbReference>
<keyword evidence="1" id="KW-0812">Transmembrane</keyword>
<feature type="transmembrane region" description="Helical" evidence="1">
    <location>
        <begin position="64"/>
        <end position="82"/>
    </location>
</feature>